<dbReference type="GO" id="GO:0016491">
    <property type="term" value="F:oxidoreductase activity"/>
    <property type="evidence" value="ECO:0007669"/>
    <property type="project" value="UniProtKB-KW"/>
</dbReference>
<evidence type="ECO:0000313" key="4">
    <source>
        <dbReference type="EMBL" id="WIX82823.1"/>
    </source>
</evidence>
<dbReference type="PANTHER" id="PTHR43673:SF10">
    <property type="entry name" value="NADH DEHYDROGENASE_NAD(P)H NITROREDUCTASE XCC3605-RELATED"/>
    <property type="match status" value="1"/>
</dbReference>
<protein>
    <submittedName>
        <fullName evidence="4">Nitroreductase family protein</fullName>
    </submittedName>
</protein>
<dbReference type="EMBL" id="CP127294">
    <property type="protein sequence ID" value="WIX82823.1"/>
    <property type="molecule type" value="Genomic_DNA"/>
</dbReference>
<dbReference type="InterPro" id="IPR029479">
    <property type="entry name" value="Nitroreductase"/>
</dbReference>
<dbReference type="Proteomes" id="UP001236014">
    <property type="component" value="Chromosome"/>
</dbReference>
<dbReference type="SUPFAM" id="SSF55469">
    <property type="entry name" value="FMN-dependent nitroreductase-like"/>
    <property type="match status" value="1"/>
</dbReference>
<comment type="similarity">
    <text evidence="1">Belongs to the nitroreductase family.</text>
</comment>
<dbReference type="AlphaFoldDB" id="A0A9Y2MZP3"/>
<dbReference type="PANTHER" id="PTHR43673">
    <property type="entry name" value="NAD(P)H NITROREDUCTASE YDGI-RELATED"/>
    <property type="match status" value="1"/>
</dbReference>
<evidence type="ECO:0000313" key="5">
    <source>
        <dbReference type="Proteomes" id="UP001236014"/>
    </source>
</evidence>
<accession>A0A9Y2MZP3</accession>
<evidence type="ECO:0000256" key="2">
    <source>
        <dbReference type="ARBA" id="ARBA00023002"/>
    </source>
</evidence>
<organism evidence="4 5">
    <name type="scientific">Amycolatopsis carbonis</name>
    <dbReference type="NCBI Taxonomy" id="715471"/>
    <lineage>
        <taxon>Bacteria</taxon>
        <taxon>Bacillati</taxon>
        <taxon>Actinomycetota</taxon>
        <taxon>Actinomycetes</taxon>
        <taxon>Pseudonocardiales</taxon>
        <taxon>Pseudonocardiaceae</taxon>
        <taxon>Amycolatopsis</taxon>
    </lineage>
</organism>
<gene>
    <name evidence="4" type="ORF">QRX50_19605</name>
</gene>
<feature type="domain" description="Nitroreductase" evidence="3">
    <location>
        <begin position="16"/>
        <end position="185"/>
    </location>
</feature>
<reference evidence="4 5" key="1">
    <citation type="submission" date="2023-06" db="EMBL/GenBank/DDBJ databases">
        <authorList>
            <person name="Oyuntsetseg B."/>
            <person name="Kim S.B."/>
        </authorList>
    </citation>
    <scope>NUCLEOTIDE SEQUENCE [LARGE SCALE GENOMIC DNA]</scope>
    <source>
        <strain evidence="4 5">2-15</strain>
    </source>
</reference>
<dbReference type="InterPro" id="IPR000415">
    <property type="entry name" value="Nitroreductase-like"/>
</dbReference>
<dbReference type="CDD" id="cd02062">
    <property type="entry name" value="Nitro_FMN_reductase"/>
    <property type="match status" value="1"/>
</dbReference>
<name>A0A9Y2MZP3_9PSEU</name>
<keyword evidence="2" id="KW-0560">Oxidoreductase</keyword>
<dbReference type="Gene3D" id="3.40.109.10">
    <property type="entry name" value="NADH Oxidase"/>
    <property type="match status" value="1"/>
</dbReference>
<dbReference type="Pfam" id="PF00881">
    <property type="entry name" value="Nitroreductase"/>
    <property type="match status" value="1"/>
</dbReference>
<keyword evidence="5" id="KW-1185">Reference proteome</keyword>
<sequence>MTTLDLTPDELLSTTRAVRKRLDFTRPVPDELIRECVTLALQAPTGSNVVTARFVVVTDQEKRAALGEIYRDGYDKFMRSPGYPRRWKFEDAETKAQYDKMSSSAEYLGDHMGDAPALVLGCSTGPDRYSAVAGASNVLPSIWSFMLAARARGLGTAWTTLHALREQEIAQLLGIPYDNVAQLVMIPLAYTLGTDFKPAPRPDAEEVIHWNQW</sequence>
<dbReference type="KEGG" id="acab:QRX50_19605"/>
<evidence type="ECO:0000256" key="1">
    <source>
        <dbReference type="ARBA" id="ARBA00007118"/>
    </source>
</evidence>
<dbReference type="RefSeq" id="WP_285973388.1">
    <property type="nucleotide sequence ID" value="NZ_CP127294.1"/>
</dbReference>
<evidence type="ECO:0000259" key="3">
    <source>
        <dbReference type="Pfam" id="PF00881"/>
    </source>
</evidence>
<proteinExistence type="inferred from homology"/>